<dbReference type="GO" id="GO:0005634">
    <property type="term" value="C:nucleus"/>
    <property type="evidence" value="ECO:0007669"/>
    <property type="project" value="UniProtKB-SubCell"/>
</dbReference>
<proteinExistence type="predicted"/>
<organism evidence="10 11">
    <name type="scientific">Tothia fuscella</name>
    <dbReference type="NCBI Taxonomy" id="1048955"/>
    <lineage>
        <taxon>Eukaryota</taxon>
        <taxon>Fungi</taxon>
        <taxon>Dikarya</taxon>
        <taxon>Ascomycota</taxon>
        <taxon>Pezizomycotina</taxon>
        <taxon>Dothideomycetes</taxon>
        <taxon>Pleosporomycetidae</taxon>
        <taxon>Venturiales</taxon>
        <taxon>Cylindrosympodiaceae</taxon>
        <taxon>Tothia</taxon>
    </lineage>
</organism>
<evidence type="ECO:0000313" key="11">
    <source>
        <dbReference type="Proteomes" id="UP000800235"/>
    </source>
</evidence>
<dbReference type="Pfam" id="PF00076">
    <property type="entry name" value="RRM_1"/>
    <property type="match status" value="1"/>
</dbReference>
<keyword evidence="5" id="KW-0539">Nucleus</keyword>
<keyword evidence="8" id="KW-0472">Membrane</keyword>
<feature type="region of interest" description="Disordered" evidence="7">
    <location>
        <begin position="138"/>
        <end position="191"/>
    </location>
</feature>
<keyword evidence="3" id="KW-0677">Repeat</keyword>
<name>A0A9P4NXD2_9PEZI</name>
<dbReference type="GO" id="GO:0006397">
    <property type="term" value="P:mRNA processing"/>
    <property type="evidence" value="ECO:0007669"/>
    <property type="project" value="UniProtKB-KW"/>
</dbReference>
<accession>A0A9P4NXD2</accession>
<comment type="subcellular location">
    <subcellularLocation>
        <location evidence="1">Nucleus</location>
    </subcellularLocation>
</comment>
<dbReference type="CDD" id="cd12246">
    <property type="entry name" value="RRM1_U1A_like"/>
    <property type="match status" value="1"/>
</dbReference>
<dbReference type="EMBL" id="MU007021">
    <property type="protein sequence ID" value="KAF2433352.1"/>
    <property type="molecule type" value="Genomic_DNA"/>
</dbReference>
<keyword evidence="8" id="KW-1133">Transmembrane helix</keyword>
<evidence type="ECO:0000259" key="9">
    <source>
        <dbReference type="PROSITE" id="PS50102"/>
    </source>
</evidence>
<sequence length="191" mass="20834">MATKTVPTRLPPGRGQFTGSTANQTLYISNLGDKIRKDDLRRSLYLLFTTYGSVLDIVALKTMKMRGQAHVVYKDVQSASAAQRALNETDFFGRVMRVQFAKSKSNTISKLDGTFKMPTGAVTAPGTEGTELQQSIFNAPPAASASAPSASKQIEAPKGVKRTREEEDEKDEKMEEDDSDDGSAMEESDDD</sequence>
<dbReference type="AlphaFoldDB" id="A0A9P4NXD2"/>
<feature type="domain" description="RRM" evidence="9">
    <location>
        <begin position="24"/>
        <end position="103"/>
    </location>
</feature>
<keyword evidence="11" id="KW-1185">Reference proteome</keyword>
<reference evidence="10" key="1">
    <citation type="journal article" date="2020" name="Stud. Mycol.">
        <title>101 Dothideomycetes genomes: a test case for predicting lifestyles and emergence of pathogens.</title>
        <authorList>
            <person name="Haridas S."/>
            <person name="Albert R."/>
            <person name="Binder M."/>
            <person name="Bloem J."/>
            <person name="Labutti K."/>
            <person name="Salamov A."/>
            <person name="Andreopoulos B."/>
            <person name="Baker S."/>
            <person name="Barry K."/>
            <person name="Bills G."/>
            <person name="Bluhm B."/>
            <person name="Cannon C."/>
            <person name="Castanera R."/>
            <person name="Culley D."/>
            <person name="Daum C."/>
            <person name="Ezra D."/>
            <person name="Gonzalez J."/>
            <person name="Henrissat B."/>
            <person name="Kuo A."/>
            <person name="Liang C."/>
            <person name="Lipzen A."/>
            <person name="Lutzoni F."/>
            <person name="Magnuson J."/>
            <person name="Mondo S."/>
            <person name="Nolan M."/>
            <person name="Ohm R."/>
            <person name="Pangilinan J."/>
            <person name="Park H.-J."/>
            <person name="Ramirez L."/>
            <person name="Alfaro M."/>
            <person name="Sun H."/>
            <person name="Tritt A."/>
            <person name="Yoshinaga Y."/>
            <person name="Zwiers L.-H."/>
            <person name="Turgeon B."/>
            <person name="Goodwin S."/>
            <person name="Spatafora J."/>
            <person name="Crous P."/>
            <person name="Grigoriev I."/>
        </authorList>
    </citation>
    <scope>NUCLEOTIDE SEQUENCE</scope>
    <source>
        <strain evidence="10">CBS 130266</strain>
    </source>
</reference>
<dbReference type="PANTHER" id="PTHR23003">
    <property type="entry name" value="RNA RECOGNITION MOTIF RRM DOMAIN CONTAINING PROTEIN"/>
    <property type="match status" value="1"/>
</dbReference>
<dbReference type="SUPFAM" id="SSF54928">
    <property type="entry name" value="RNA-binding domain, RBD"/>
    <property type="match status" value="1"/>
</dbReference>
<keyword evidence="2" id="KW-0507">mRNA processing</keyword>
<dbReference type="Proteomes" id="UP000800235">
    <property type="component" value="Unassembled WGS sequence"/>
</dbReference>
<dbReference type="Gene3D" id="3.30.70.330">
    <property type="match status" value="1"/>
</dbReference>
<dbReference type="OrthoDB" id="277802at2759"/>
<dbReference type="FunFam" id="3.30.70.330:FF:000039">
    <property type="entry name" value="U1 small nuclear ribonucleoprotein A"/>
    <property type="match status" value="1"/>
</dbReference>
<comment type="caution">
    <text evidence="10">The sequence shown here is derived from an EMBL/GenBank/DDBJ whole genome shotgun (WGS) entry which is preliminary data.</text>
</comment>
<evidence type="ECO:0000256" key="4">
    <source>
        <dbReference type="ARBA" id="ARBA00022884"/>
    </source>
</evidence>
<keyword evidence="8" id="KW-0812">Transmembrane</keyword>
<evidence type="ECO:0000256" key="1">
    <source>
        <dbReference type="ARBA" id="ARBA00004123"/>
    </source>
</evidence>
<dbReference type="PROSITE" id="PS50102">
    <property type="entry name" value="RRM"/>
    <property type="match status" value="1"/>
</dbReference>
<evidence type="ECO:0000256" key="2">
    <source>
        <dbReference type="ARBA" id="ARBA00022664"/>
    </source>
</evidence>
<dbReference type="GO" id="GO:0003729">
    <property type="term" value="F:mRNA binding"/>
    <property type="evidence" value="ECO:0007669"/>
    <property type="project" value="TreeGrafter"/>
</dbReference>
<feature type="compositionally biased region" description="Low complexity" evidence="7">
    <location>
        <begin position="139"/>
        <end position="151"/>
    </location>
</feature>
<evidence type="ECO:0000313" key="10">
    <source>
        <dbReference type="EMBL" id="KAF2433352.1"/>
    </source>
</evidence>
<dbReference type="GO" id="GO:0005737">
    <property type="term" value="C:cytoplasm"/>
    <property type="evidence" value="ECO:0007669"/>
    <property type="project" value="TreeGrafter"/>
</dbReference>
<dbReference type="InterPro" id="IPR035979">
    <property type="entry name" value="RBD_domain_sf"/>
</dbReference>
<evidence type="ECO:0000256" key="7">
    <source>
        <dbReference type="SAM" id="MobiDB-lite"/>
    </source>
</evidence>
<feature type="compositionally biased region" description="Acidic residues" evidence="7">
    <location>
        <begin position="166"/>
        <end position="191"/>
    </location>
</feature>
<dbReference type="InterPro" id="IPR050374">
    <property type="entry name" value="RRT5_SRSF_SR"/>
</dbReference>
<keyword evidence="4 6" id="KW-0694">RNA-binding</keyword>
<dbReference type="PANTHER" id="PTHR23003:SF62">
    <property type="entry name" value="SERINE_ARGININE (SR)-TYPE SHUTTLING MRNA BINDING PROTEIN NPL3"/>
    <property type="match status" value="1"/>
</dbReference>
<evidence type="ECO:0000256" key="6">
    <source>
        <dbReference type="PROSITE-ProRule" id="PRU00176"/>
    </source>
</evidence>
<feature type="transmembrane region" description="Helical" evidence="8">
    <location>
        <begin position="43"/>
        <end position="60"/>
    </location>
</feature>
<dbReference type="InterPro" id="IPR000504">
    <property type="entry name" value="RRM_dom"/>
</dbReference>
<protein>
    <submittedName>
        <fullName evidence="10">RNA-binding domain-containing protein</fullName>
    </submittedName>
</protein>
<evidence type="ECO:0000256" key="5">
    <source>
        <dbReference type="ARBA" id="ARBA00023242"/>
    </source>
</evidence>
<dbReference type="InterPro" id="IPR012677">
    <property type="entry name" value="Nucleotide-bd_a/b_plait_sf"/>
</dbReference>
<dbReference type="SMART" id="SM00360">
    <property type="entry name" value="RRM"/>
    <property type="match status" value="1"/>
</dbReference>
<evidence type="ECO:0000256" key="8">
    <source>
        <dbReference type="SAM" id="Phobius"/>
    </source>
</evidence>
<gene>
    <name evidence="10" type="ORF">EJ08DRAFT_75685</name>
</gene>
<evidence type="ECO:0000256" key="3">
    <source>
        <dbReference type="ARBA" id="ARBA00022737"/>
    </source>
</evidence>